<keyword evidence="3 7" id="KW-0812">Transmembrane</keyword>
<dbReference type="InterPro" id="IPR001958">
    <property type="entry name" value="Tet-R_TetA/multi-R_MdtG-like"/>
</dbReference>
<evidence type="ECO:0000256" key="2">
    <source>
        <dbReference type="ARBA" id="ARBA00004236"/>
    </source>
</evidence>
<feature type="region of interest" description="Disordered" evidence="6">
    <location>
        <begin position="1"/>
        <end position="34"/>
    </location>
</feature>
<reference evidence="9 10" key="1">
    <citation type="submission" date="2019-01" db="EMBL/GenBank/DDBJ databases">
        <authorList>
            <person name="Ferrante I. M."/>
        </authorList>
    </citation>
    <scope>NUCLEOTIDE SEQUENCE [LARGE SCALE GENOMIC DNA]</scope>
    <source>
        <strain evidence="9 10">B856</strain>
    </source>
</reference>
<gene>
    <name evidence="9" type="ORF">PSNMU_V1.4_AUG-EV-PASAV3_0072100</name>
</gene>
<dbReference type="SUPFAM" id="SSF103473">
    <property type="entry name" value="MFS general substrate transporter"/>
    <property type="match status" value="1"/>
</dbReference>
<accession>A0A448ZE56</accession>
<comment type="subcellular location">
    <subcellularLocation>
        <location evidence="2">Cell membrane</location>
    </subcellularLocation>
    <subcellularLocation>
        <location evidence="1">Membrane</location>
        <topology evidence="1">Multi-pass membrane protein</topology>
    </subcellularLocation>
</comment>
<dbReference type="GO" id="GO:0022857">
    <property type="term" value="F:transmembrane transporter activity"/>
    <property type="evidence" value="ECO:0007669"/>
    <property type="project" value="InterPro"/>
</dbReference>
<dbReference type="OrthoDB" id="44532at2759"/>
<evidence type="ECO:0000256" key="3">
    <source>
        <dbReference type="ARBA" id="ARBA00022692"/>
    </source>
</evidence>
<dbReference type="Proteomes" id="UP000291116">
    <property type="component" value="Unassembled WGS sequence"/>
</dbReference>
<name>A0A448ZE56_9STRA</name>
<evidence type="ECO:0000313" key="10">
    <source>
        <dbReference type="Proteomes" id="UP000291116"/>
    </source>
</evidence>
<keyword evidence="10" id="KW-1185">Reference proteome</keyword>
<dbReference type="PROSITE" id="PS50850">
    <property type="entry name" value="MFS"/>
    <property type="match status" value="1"/>
</dbReference>
<evidence type="ECO:0000256" key="6">
    <source>
        <dbReference type="SAM" id="MobiDB-lite"/>
    </source>
</evidence>
<evidence type="ECO:0000259" key="8">
    <source>
        <dbReference type="PROSITE" id="PS50850"/>
    </source>
</evidence>
<evidence type="ECO:0000256" key="7">
    <source>
        <dbReference type="SAM" id="Phobius"/>
    </source>
</evidence>
<dbReference type="AlphaFoldDB" id="A0A448ZE56"/>
<feature type="transmembrane region" description="Helical" evidence="7">
    <location>
        <begin position="481"/>
        <end position="502"/>
    </location>
</feature>
<feature type="transmembrane region" description="Helical" evidence="7">
    <location>
        <begin position="300"/>
        <end position="323"/>
    </location>
</feature>
<feature type="transmembrane region" description="Helical" evidence="7">
    <location>
        <begin position="431"/>
        <end position="449"/>
    </location>
</feature>
<feature type="transmembrane region" description="Helical" evidence="7">
    <location>
        <begin position="458"/>
        <end position="475"/>
    </location>
</feature>
<feature type="compositionally biased region" description="Basic and acidic residues" evidence="6">
    <location>
        <begin position="18"/>
        <end position="27"/>
    </location>
</feature>
<dbReference type="PRINTS" id="PR01035">
    <property type="entry name" value="TCRTETA"/>
</dbReference>
<dbReference type="PANTHER" id="PTHR23507:SF1">
    <property type="entry name" value="FI18259P1-RELATED"/>
    <property type="match status" value="1"/>
</dbReference>
<dbReference type="InterPro" id="IPR011701">
    <property type="entry name" value="MFS"/>
</dbReference>
<dbReference type="InterPro" id="IPR020846">
    <property type="entry name" value="MFS_dom"/>
</dbReference>
<proteinExistence type="predicted"/>
<keyword evidence="5 7" id="KW-0472">Membrane</keyword>
<evidence type="ECO:0000256" key="5">
    <source>
        <dbReference type="ARBA" id="ARBA00023136"/>
    </source>
</evidence>
<evidence type="ECO:0000313" key="9">
    <source>
        <dbReference type="EMBL" id="VEU40327.1"/>
    </source>
</evidence>
<feature type="transmembrane region" description="Helical" evidence="7">
    <location>
        <begin position="514"/>
        <end position="542"/>
    </location>
</feature>
<organism evidence="9 10">
    <name type="scientific">Pseudo-nitzschia multistriata</name>
    <dbReference type="NCBI Taxonomy" id="183589"/>
    <lineage>
        <taxon>Eukaryota</taxon>
        <taxon>Sar</taxon>
        <taxon>Stramenopiles</taxon>
        <taxon>Ochrophyta</taxon>
        <taxon>Bacillariophyta</taxon>
        <taxon>Bacillariophyceae</taxon>
        <taxon>Bacillariophycidae</taxon>
        <taxon>Bacillariales</taxon>
        <taxon>Bacillariaceae</taxon>
        <taxon>Pseudo-nitzschia</taxon>
    </lineage>
</organism>
<dbReference type="PROSITE" id="PS00216">
    <property type="entry name" value="SUGAR_TRANSPORT_1"/>
    <property type="match status" value="1"/>
</dbReference>
<protein>
    <recommendedName>
        <fullName evidence="8">Major facilitator superfamily (MFS) profile domain-containing protein</fullName>
    </recommendedName>
</protein>
<dbReference type="Gene3D" id="1.20.1250.20">
    <property type="entry name" value="MFS general substrate transporter like domains"/>
    <property type="match status" value="1"/>
</dbReference>
<feature type="domain" description="Major facilitator superfamily (MFS) profile" evidence="8">
    <location>
        <begin position="159"/>
        <end position="599"/>
    </location>
</feature>
<keyword evidence="4 7" id="KW-1133">Transmembrane helix</keyword>
<feature type="compositionally biased region" description="Polar residues" evidence="6">
    <location>
        <begin position="1"/>
        <end position="11"/>
    </location>
</feature>
<dbReference type="Pfam" id="PF07690">
    <property type="entry name" value="MFS_1"/>
    <property type="match status" value="1"/>
</dbReference>
<dbReference type="InterPro" id="IPR036259">
    <property type="entry name" value="MFS_trans_sf"/>
</dbReference>
<feature type="transmembrane region" description="Helical" evidence="7">
    <location>
        <begin position="572"/>
        <end position="590"/>
    </location>
</feature>
<dbReference type="EMBL" id="CAACVS010000273">
    <property type="protein sequence ID" value="VEU40327.1"/>
    <property type="molecule type" value="Genomic_DNA"/>
</dbReference>
<evidence type="ECO:0000256" key="1">
    <source>
        <dbReference type="ARBA" id="ARBA00004141"/>
    </source>
</evidence>
<dbReference type="InterPro" id="IPR005829">
    <property type="entry name" value="Sugar_transporter_CS"/>
</dbReference>
<dbReference type="GO" id="GO:0016020">
    <property type="term" value="C:membrane"/>
    <property type="evidence" value="ECO:0007669"/>
    <property type="project" value="UniProtKB-SubCell"/>
</dbReference>
<evidence type="ECO:0000256" key="4">
    <source>
        <dbReference type="ARBA" id="ARBA00022989"/>
    </source>
</evidence>
<dbReference type="PANTHER" id="PTHR23507">
    <property type="entry name" value="ZGC:174356"/>
    <property type="match status" value="1"/>
</dbReference>
<feature type="transmembrane region" description="Helical" evidence="7">
    <location>
        <begin position="330"/>
        <end position="349"/>
    </location>
</feature>
<sequence>MRTTTKATSKSFPGGSSEHCHRPEKSRGSKHANTNFSNTTRLLVLVVLISSVLCPTAHAGTLPTSSSSQLDSTITVTAESEPNNTLPNTLDPDTFDATITEPIFNKNAKSGRTLRTNHDSIAGKKLAFLTGTSRGGGARARLKGIKVGTAQPAEKQVPSFYWAVLHNWLYFLSLGFNAVNIPYLIREVVDGPNHNGTPSPRSIALSGNVEAVDKILTFGGIAFLSALSDKYGRKPLIVWSSLGFALTNLLQALSGSVSPSVTTSILYLADFVDGCSSCMGPVCQAYVADCSPPSGLASNLGIFQGLSIGGAFILAFPIGGFIGNKHGPKLAIRMAAGFQLLNCLIALILTPESNSKAGGNADKKIRLSEVNPITGLQKLFGLGGNNSGPSVSLLRTASLAYFSLSLARCALDAQFINYTNLRFGWTQAQSGPVLVMVGLMLAIVPRIVVPRIGLQRSINYGLIVYALGFCAAGLVSQPAHFVGAIAVIAFGCVAIPALQALLANLAPPGESGALLGAVGSLTELTGAIGSSMYATLVATFAVPSSTSGVDPEGVLEPPSFFWSGVLPNVDSIPGMHFLVGACFCLIGWAISTPGLNQNRDHPALKTAVDKELLSGSAS</sequence>